<organism evidence="11 12">
    <name type="scientific">Brucella rhizosphaerae</name>
    <dbReference type="NCBI Taxonomy" id="571254"/>
    <lineage>
        <taxon>Bacteria</taxon>
        <taxon>Pseudomonadati</taxon>
        <taxon>Pseudomonadota</taxon>
        <taxon>Alphaproteobacteria</taxon>
        <taxon>Hyphomicrobiales</taxon>
        <taxon>Brucellaceae</taxon>
        <taxon>Brucella/Ochrobactrum group</taxon>
        <taxon>Brucella</taxon>
    </lineage>
</organism>
<evidence type="ECO:0000256" key="1">
    <source>
        <dbReference type="ARBA" id="ARBA00004651"/>
    </source>
</evidence>
<gene>
    <name evidence="11" type="ORF">CEV32_2855</name>
</gene>
<dbReference type="Gene3D" id="3.20.20.450">
    <property type="entry name" value="EAL domain"/>
    <property type="match status" value="1"/>
</dbReference>
<evidence type="ECO:0000256" key="2">
    <source>
        <dbReference type="ARBA" id="ARBA00012282"/>
    </source>
</evidence>
<protein>
    <recommendedName>
        <fullName evidence="2">cyclic-guanylate-specific phosphodiesterase</fullName>
        <ecNumber evidence="2">3.1.4.52</ecNumber>
    </recommendedName>
</protein>
<keyword evidence="6" id="KW-0378">Hydrolase</keyword>
<dbReference type="EMBL" id="NNRK01000035">
    <property type="protein sequence ID" value="OYR08143.1"/>
    <property type="molecule type" value="Genomic_DNA"/>
</dbReference>
<evidence type="ECO:0000256" key="7">
    <source>
        <dbReference type="ARBA" id="ARBA00022989"/>
    </source>
</evidence>
<dbReference type="Pfam" id="PF12792">
    <property type="entry name" value="CSS-motif"/>
    <property type="match status" value="1"/>
</dbReference>
<keyword evidence="4" id="KW-0973">c-di-GMP</keyword>
<accession>A0A256F042</accession>
<evidence type="ECO:0000256" key="3">
    <source>
        <dbReference type="ARBA" id="ARBA00022475"/>
    </source>
</evidence>
<sequence length="562" mass="62128">MTGLTIGLIFLINSTQQALASRQDLCSFDETTGALICCLGTFILMIKLRTNGDRWFVALVACVGVVITILLGQLELVRLAYVRLNDYRDNLLSHSLNVAKSGRDTLLIVNNTSQTLCSDDNLKELRLLTFKAHYLRDIGRVLNNRIVCTALWGRLSPPAELPTADREVDGGHRLWGQAADIGSHLTKVDMVMHGTAIVFTSPVAFALYERAQPNLSAHIISQDGQYIYRTFGDAAQLTTHRPEKLAWYDLRSHRLASRCSSDVDICVIAALTGVSILHQSPGVLLALVAFGGLAGSGLGVAAVQWRRGHSSLIQQVKRSIAEGRVNVVYQPLVRLRDGHVNGAEVLARLSDNHGAPIAPDVFIMIAEQHGIIKDLTRIVVRKALDEMQACLRNDADFYLSLNFSVDDVIDPNTLEFLDEEVRRHGLSAQQIVLEITERSTAHHEHLIESMKSFRARGYEFFIDDFGTGYSNLAYLAKLPISGIKIDRMFTQAIGTEAVSAEIVENICNIARRLELKLIVEGVETREQAEYVLALHSDAVGQGWYFGRPVPAWALLGRLPAET</sequence>
<dbReference type="InterPro" id="IPR050706">
    <property type="entry name" value="Cyclic-di-GMP_PDE-like"/>
</dbReference>
<keyword evidence="8" id="KW-0472">Membrane</keyword>
<evidence type="ECO:0000259" key="10">
    <source>
        <dbReference type="PROSITE" id="PS50883"/>
    </source>
</evidence>
<keyword evidence="5" id="KW-0812">Transmembrane</keyword>
<feature type="domain" description="EAL" evidence="10">
    <location>
        <begin position="309"/>
        <end position="562"/>
    </location>
</feature>
<dbReference type="SMART" id="SM00052">
    <property type="entry name" value="EAL"/>
    <property type="match status" value="1"/>
</dbReference>
<evidence type="ECO:0000256" key="8">
    <source>
        <dbReference type="ARBA" id="ARBA00023136"/>
    </source>
</evidence>
<evidence type="ECO:0000313" key="11">
    <source>
        <dbReference type="EMBL" id="OYR08143.1"/>
    </source>
</evidence>
<keyword evidence="7" id="KW-1133">Transmembrane helix</keyword>
<keyword evidence="3" id="KW-1003">Cell membrane</keyword>
<dbReference type="PANTHER" id="PTHR33121">
    <property type="entry name" value="CYCLIC DI-GMP PHOSPHODIESTERASE PDEF"/>
    <property type="match status" value="1"/>
</dbReference>
<comment type="caution">
    <text evidence="11">The sequence shown here is derived from an EMBL/GenBank/DDBJ whole genome shotgun (WGS) entry which is preliminary data.</text>
</comment>
<evidence type="ECO:0000256" key="9">
    <source>
        <dbReference type="ARBA" id="ARBA00034290"/>
    </source>
</evidence>
<comment type="catalytic activity">
    <reaction evidence="9">
        <text>3',3'-c-di-GMP + H2O = 5'-phosphoguanylyl(3'-&gt;5')guanosine + H(+)</text>
        <dbReference type="Rhea" id="RHEA:24902"/>
        <dbReference type="ChEBI" id="CHEBI:15377"/>
        <dbReference type="ChEBI" id="CHEBI:15378"/>
        <dbReference type="ChEBI" id="CHEBI:58754"/>
        <dbReference type="ChEBI" id="CHEBI:58805"/>
        <dbReference type="EC" id="3.1.4.52"/>
    </reaction>
</comment>
<evidence type="ECO:0000256" key="6">
    <source>
        <dbReference type="ARBA" id="ARBA00022801"/>
    </source>
</evidence>
<dbReference type="PROSITE" id="PS50883">
    <property type="entry name" value="EAL"/>
    <property type="match status" value="1"/>
</dbReference>
<evidence type="ECO:0000256" key="5">
    <source>
        <dbReference type="ARBA" id="ARBA00022692"/>
    </source>
</evidence>
<dbReference type="GO" id="GO:0071111">
    <property type="term" value="F:cyclic-guanylate-specific phosphodiesterase activity"/>
    <property type="evidence" value="ECO:0007669"/>
    <property type="project" value="UniProtKB-EC"/>
</dbReference>
<dbReference type="InterPro" id="IPR001633">
    <property type="entry name" value="EAL_dom"/>
</dbReference>
<dbReference type="Proteomes" id="UP000216345">
    <property type="component" value="Unassembled WGS sequence"/>
</dbReference>
<comment type="subcellular location">
    <subcellularLocation>
        <location evidence="1">Cell membrane</location>
        <topology evidence="1">Multi-pass membrane protein</topology>
    </subcellularLocation>
</comment>
<dbReference type="InterPro" id="IPR024744">
    <property type="entry name" value="CSS-motif_dom"/>
</dbReference>
<reference evidence="11 12" key="1">
    <citation type="submission" date="2017-07" db="EMBL/GenBank/DDBJ databases">
        <title>Phylogenetic study on the rhizospheric bacterium Ochrobactrum sp. A44.</title>
        <authorList>
            <person name="Krzyzanowska D.M."/>
            <person name="Ossowicki A."/>
            <person name="Rajewska M."/>
            <person name="Maciag T."/>
            <person name="Kaczynski Z."/>
            <person name="Czerwicka M."/>
            <person name="Jafra S."/>
        </authorList>
    </citation>
    <scope>NUCLEOTIDE SEQUENCE [LARGE SCALE GENOMIC DNA]</scope>
    <source>
        <strain evidence="11 12">PR17</strain>
    </source>
</reference>
<dbReference type="GO" id="GO:0005886">
    <property type="term" value="C:plasma membrane"/>
    <property type="evidence" value="ECO:0007669"/>
    <property type="project" value="UniProtKB-SubCell"/>
</dbReference>
<dbReference type="SUPFAM" id="SSF141868">
    <property type="entry name" value="EAL domain-like"/>
    <property type="match status" value="1"/>
</dbReference>
<dbReference type="AlphaFoldDB" id="A0A256F042"/>
<evidence type="ECO:0000256" key="4">
    <source>
        <dbReference type="ARBA" id="ARBA00022636"/>
    </source>
</evidence>
<dbReference type="PANTHER" id="PTHR33121:SF79">
    <property type="entry name" value="CYCLIC DI-GMP PHOSPHODIESTERASE PDED-RELATED"/>
    <property type="match status" value="1"/>
</dbReference>
<dbReference type="EC" id="3.1.4.52" evidence="2"/>
<evidence type="ECO:0000313" key="12">
    <source>
        <dbReference type="Proteomes" id="UP000216345"/>
    </source>
</evidence>
<dbReference type="CDD" id="cd01948">
    <property type="entry name" value="EAL"/>
    <property type="match status" value="1"/>
</dbReference>
<dbReference type="Pfam" id="PF00563">
    <property type="entry name" value="EAL"/>
    <property type="match status" value="1"/>
</dbReference>
<proteinExistence type="predicted"/>
<name>A0A256F042_9HYPH</name>
<dbReference type="InterPro" id="IPR035919">
    <property type="entry name" value="EAL_sf"/>
</dbReference>
<keyword evidence="12" id="KW-1185">Reference proteome</keyword>